<feature type="region of interest" description="Disordered" evidence="1">
    <location>
        <begin position="28"/>
        <end position="49"/>
    </location>
</feature>
<comment type="caution">
    <text evidence="2">The sequence shown here is derived from an EMBL/GenBank/DDBJ whole genome shotgun (WGS) entry which is preliminary data.</text>
</comment>
<dbReference type="AlphaFoldDB" id="A0A9D0Z079"/>
<evidence type="ECO:0000256" key="1">
    <source>
        <dbReference type="SAM" id="MobiDB-lite"/>
    </source>
</evidence>
<evidence type="ECO:0000313" key="3">
    <source>
        <dbReference type="Proteomes" id="UP000886725"/>
    </source>
</evidence>
<reference evidence="2" key="1">
    <citation type="submission" date="2020-10" db="EMBL/GenBank/DDBJ databases">
        <authorList>
            <person name="Gilroy R."/>
        </authorList>
    </citation>
    <scope>NUCLEOTIDE SEQUENCE</scope>
    <source>
        <strain evidence="2">CHK165-10780</strain>
    </source>
</reference>
<organism evidence="2 3">
    <name type="scientific">Candidatus Faecenecus gallistercoris</name>
    <dbReference type="NCBI Taxonomy" id="2840793"/>
    <lineage>
        <taxon>Bacteria</taxon>
        <taxon>Bacillati</taxon>
        <taxon>Bacillota</taxon>
        <taxon>Bacillota incertae sedis</taxon>
        <taxon>Candidatus Faecenecus</taxon>
    </lineage>
</organism>
<name>A0A9D0Z079_9FIRM</name>
<dbReference type="EMBL" id="DVFU01000104">
    <property type="protein sequence ID" value="HIQ65153.1"/>
    <property type="molecule type" value="Genomic_DNA"/>
</dbReference>
<accession>A0A9D0Z079</accession>
<gene>
    <name evidence="2" type="ORF">IAC85_05385</name>
</gene>
<proteinExistence type="predicted"/>
<dbReference type="Proteomes" id="UP000886725">
    <property type="component" value="Unassembled WGS sequence"/>
</dbReference>
<protein>
    <submittedName>
        <fullName evidence="2">Uncharacterized protein</fullName>
    </submittedName>
</protein>
<sequence length="49" mass="5360">MKKVCEKLLILVMLLGMMVSPIYVYAEEPSEGTGSEETEEPATPTDDPS</sequence>
<evidence type="ECO:0000313" key="2">
    <source>
        <dbReference type="EMBL" id="HIQ65153.1"/>
    </source>
</evidence>
<feature type="non-terminal residue" evidence="2">
    <location>
        <position position="49"/>
    </location>
</feature>
<reference evidence="2" key="2">
    <citation type="journal article" date="2021" name="PeerJ">
        <title>Extensive microbial diversity within the chicken gut microbiome revealed by metagenomics and culture.</title>
        <authorList>
            <person name="Gilroy R."/>
            <person name="Ravi A."/>
            <person name="Getino M."/>
            <person name="Pursley I."/>
            <person name="Horton D.L."/>
            <person name="Alikhan N.F."/>
            <person name="Baker D."/>
            <person name="Gharbi K."/>
            <person name="Hall N."/>
            <person name="Watson M."/>
            <person name="Adriaenssens E.M."/>
            <person name="Foster-Nyarko E."/>
            <person name="Jarju S."/>
            <person name="Secka A."/>
            <person name="Antonio M."/>
            <person name="Oren A."/>
            <person name="Chaudhuri R.R."/>
            <person name="La Ragione R."/>
            <person name="Hildebrand F."/>
            <person name="Pallen M.J."/>
        </authorList>
    </citation>
    <scope>NUCLEOTIDE SEQUENCE</scope>
    <source>
        <strain evidence="2">CHK165-10780</strain>
    </source>
</reference>
<feature type="compositionally biased region" description="Acidic residues" evidence="1">
    <location>
        <begin position="28"/>
        <end position="40"/>
    </location>
</feature>